<protein>
    <submittedName>
        <fullName evidence="1">Uncharacterized protein</fullName>
    </submittedName>
</protein>
<name>A0A6A7RQL7_9PROT</name>
<gene>
    <name evidence="1" type="ORF">CRU78_04625</name>
</gene>
<comment type="caution">
    <text evidence="1">The sequence shown here is derived from an EMBL/GenBank/DDBJ whole genome shotgun (WGS) entry which is preliminary data.</text>
</comment>
<sequence length="206" mass="23024">MAGGGDTIATVLAQAQLVLIRQPVQQACDQGMMHENAVRQTVQGLPESYLSRRVAGFMADLVVDRPVEHETALPLPCEPRQKILRAATQGFSAFPSHRGKQAIYPVDMQNVAKTRQRRHRKKLLLVRCTTHLTAGLAQRRVQQVLVGIACVVRIKDHVVAGRWSIQVICRGNPRYGAAQFLQRPNISIDRLHRRPEAPGIRVVRLL</sequence>
<dbReference type="Proteomes" id="UP000342300">
    <property type="component" value="Unassembled WGS sequence"/>
</dbReference>
<reference evidence="1 2" key="1">
    <citation type="submission" date="2017-09" db="EMBL/GenBank/DDBJ databases">
        <title>Metagenomic Analysis Reveals Denitrifying Candidatus Accumulibacter and Flanking Population as a Source of N2O.</title>
        <authorList>
            <person name="Gao H."/>
            <person name="Mao Y."/>
            <person name="Zhao X."/>
            <person name="Liu W.-T."/>
            <person name="Zhang T."/>
            <person name="Wells G."/>
        </authorList>
    </citation>
    <scope>NUCLEOTIDE SEQUENCE [LARGE SCALE GENOMIC DNA]</scope>
    <source>
        <strain evidence="1">CANDO_2_IC</strain>
    </source>
</reference>
<evidence type="ECO:0000313" key="2">
    <source>
        <dbReference type="Proteomes" id="UP000342300"/>
    </source>
</evidence>
<dbReference type="EMBL" id="PDHS01000097">
    <property type="protein sequence ID" value="MQM29861.1"/>
    <property type="molecule type" value="Genomic_DNA"/>
</dbReference>
<proteinExistence type="predicted"/>
<dbReference type="AlphaFoldDB" id="A0A6A7RQL7"/>
<accession>A0A6A7RQL7</accession>
<organism evidence="1 2">
    <name type="scientific">Candidatus Accumulibacter phosphatis</name>
    <dbReference type="NCBI Taxonomy" id="327160"/>
    <lineage>
        <taxon>Bacteria</taxon>
        <taxon>Pseudomonadati</taxon>
        <taxon>Pseudomonadota</taxon>
        <taxon>Betaproteobacteria</taxon>
        <taxon>Candidatus Accumulibacter</taxon>
    </lineage>
</organism>
<evidence type="ECO:0000313" key="1">
    <source>
        <dbReference type="EMBL" id="MQM29861.1"/>
    </source>
</evidence>